<evidence type="ECO:0000313" key="6">
    <source>
        <dbReference type="Proteomes" id="UP000297729"/>
    </source>
</evidence>
<dbReference type="EC" id="3.1.1.-" evidence="3"/>
<evidence type="ECO:0000256" key="2">
    <source>
        <dbReference type="ARBA" id="ARBA00022801"/>
    </source>
</evidence>
<dbReference type="EMBL" id="SPVG01000037">
    <property type="protein sequence ID" value="TFW29276.1"/>
    <property type="molecule type" value="Genomic_DNA"/>
</dbReference>
<dbReference type="InterPro" id="IPR019819">
    <property type="entry name" value="Carboxylesterase_B_CS"/>
</dbReference>
<comment type="similarity">
    <text evidence="1 3">Belongs to the type-B carboxylesterase/lipase family.</text>
</comment>
<sequence length="500" mass="53326">MKVTRAIGLVALCLAAASAAAESTAPVRVTGGEIAGLRAGGLNTYFGIPYAAPPVGELRWREPQPVVPWKGVRQAGSFAPACAQTAVWITETKSEDCLYLNIWAPRQADKLPVIFWIHGGGYYGGSGAQKGYDGTNLAGRGAVVVTINYRLGIFGFFAHPELTAESPVHASGNQGLLDQVAALKWVKENVAAFGGDPDRVMIVGESAGAASVAILMASPLGKGLFQSAIGESGNFAAPNSAVDSPFDSKAGGAKGLALAKSVGARDLRALRAMSVADLHKPSWKSDVVVDGYLLREDMTTTYRNHRQNDVPLLVGWNAEEGKDLAPEILGTSEFTTARHRELAARLLGYAPSSALLAAYPGATDAQAKTSIDKLTTDWWGWRMIYWADLQARYGRSPAYAYFFSHQPATPATPCGYGCGAGHGAEIRYVFDNLAQDPRAWTGTDRQLADRLATTWVNFARSGNPNGKGLPAWPRYTGDQATVLRIGGQHQLPDFALFGRE</sequence>
<evidence type="ECO:0000259" key="4">
    <source>
        <dbReference type="Pfam" id="PF00135"/>
    </source>
</evidence>
<reference evidence="5 6" key="1">
    <citation type="submission" date="2019-03" db="EMBL/GenBank/DDBJ databases">
        <title>Draft Genome Sequence of Duganella callidus sp. nov., a Novel Duganella Species Isolated from Cultivated Soil.</title>
        <authorList>
            <person name="Raths R."/>
            <person name="Peta V."/>
            <person name="Bucking H."/>
        </authorList>
    </citation>
    <scope>NUCLEOTIDE SEQUENCE [LARGE SCALE GENOMIC DNA]</scope>
    <source>
        <strain evidence="5 6">DN04</strain>
    </source>
</reference>
<dbReference type="InterPro" id="IPR029058">
    <property type="entry name" value="AB_hydrolase_fold"/>
</dbReference>
<dbReference type="Proteomes" id="UP000297729">
    <property type="component" value="Unassembled WGS sequence"/>
</dbReference>
<organism evidence="5 6">
    <name type="scientific">Duganella callida</name>
    <dbReference type="NCBI Taxonomy" id="2561932"/>
    <lineage>
        <taxon>Bacteria</taxon>
        <taxon>Pseudomonadati</taxon>
        <taxon>Pseudomonadota</taxon>
        <taxon>Betaproteobacteria</taxon>
        <taxon>Burkholderiales</taxon>
        <taxon>Oxalobacteraceae</taxon>
        <taxon>Telluria group</taxon>
        <taxon>Duganella</taxon>
    </lineage>
</organism>
<accession>A0A4Y9SWZ1</accession>
<keyword evidence="2 3" id="KW-0378">Hydrolase</keyword>
<keyword evidence="6" id="KW-1185">Reference proteome</keyword>
<evidence type="ECO:0000256" key="3">
    <source>
        <dbReference type="RuleBase" id="RU361235"/>
    </source>
</evidence>
<dbReference type="InterPro" id="IPR050309">
    <property type="entry name" value="Type-B_Carboxylest/Lipase"/>
</dbReference>
<dbReference type="InterPro" id="IPR002018">
    <property type="entry name" value="CarbesteraseB"/>
</dbReference>
<dbReference type="PROSITE" id="PS00941">
    <property type="entry name" value="CARBOXYLESTERASE_B_2"/>
    <property type="match status" value="1"/>
</dbReference>
<feature type="chain" id="PRO_5021475997" description="Carboxylic ester hydrolase" evidence="3">
    <location>
        <begin position="22"/>
        <end position="500"/>
    </location>
</feature>
<dbReference type="RefSeq" id="WP_135200296.1">
    <property type="nucleotide sequence ID" value="NZ_SPVG01000037.1"/>
</dbReference>
<dbReference type="OrthoDB" id="9775851at2"/>
<dbReference type="Gene3D" id="3.40.50.1820">
    <property type="entry name" value="alpha/beta hydrolase"/>
    <property type="match status" value="1"/>
</dbReference>
<keyword evidence="3" id="KW-0732">Signal</keyword>
<dbReference type="PANTHER" id="PTHR11559">
    <property type="entry name" value="CARBOXYLESTERASE"/>
    <property type="match status" value="1"/>
</dbReference>
<dbReference type="AlphaFoldDB" id="A0A4Y9SWZ1"/>
<protein>
    <recommendedName>
        <fullName evidence="3">Carboxylic ester hydrolase</fullName>
        <ecNumber evidence="3">3.1.1.-</ecNumber>
    </recommendedName>
</protein>
<proteinExistence type="inferred from homology"/>
<feature type="signal peptide" evidence="3">
    <location>
        <begin position="1"/>
        <end position="21"/>
    </location>
</feature>
<dbReference type="GO" id="GO:0016787">
    <property type="term" value="F:hydrolase activity"/>
    <property type="evidence" value="ECO:0007669"/>
    <property type="project" value="UniProtKB-KW"/>
</dbReference>
<evidence type="ECO:0000313" key="5">
    <source>
        <dbReference type="EMBL" id="TFW29276.1"/>
    </source>
</evidence>
<name>A0A4Y9SWZ1_9BURK</name>
<dbReference type="SUPFAM" id="SSF53474">
    <property type="entry name" value="alpha/beta-Hydrolases"/>
    <property type="match status" value="1"/>
</dbReference>
<dbReference type="PROSITE" id="PS00122">
    <property type="entry name" value="CARBOXYLESTERASE_B_1"/>
    <property type="match status" value="1"/>
</dbReference>
<dbReference type="Pfam" id="PF00135">
    <property type="entry name" value="COesterase"/>
    <property type="match status" value="1"/>
</dbReference>
<comment type="caution">
    <text evidence="5">The sequence shown here is derived from an EMBL/GenBank/DDBJ whole genome shotgun (WGS) entry which is preliminary data.</text>
</comment>
<evidence type="ECO:0000256" key="1">
    <source>
        <dbReference type="ARBA" id="ARBA00005964"/>
    </source>
</evidence>
<feature type="domain" description="Carboxylesterase type B" evidence="4">
    <location>
        <begin position="27"/>
        <end position="489"/>
    </location>
</feature>
<dbReference type="InterPro" id="IPR019826">
    <property type="entry name" value="Carboxylesterase_B_AS"/>
</dbReference>
<gene>
    <name evidence="5" type="ORF">E4L98_04070</name>
</gene>